<feature type="binding site" evidence="4">
    <location>
        <position position="104"/>
    </location>
    <ligand>
        <name>Zn(2+)</name>
        <dbReference type="ChEBI" id="CHEBI:29105"/>
    </ligand>
</feature>
<dbReference type="GO" id="GO:0016151">
    <property type="term" value="F:nickel cation binding"/>
    <property type="evidence" value="ECO:0007669"/>
    <property type="project" value="UniProtKB-UniRule"/>
</dbReference>
<dbReference type="Gene3D" id="3.30.2320.80">
    <property type="match status" value="1"/>
</dbReference>
<keyword evidence="2 4" id="KW-0479">Metal-binding</keyword>
<gene>
    <name evidence="4 5" type="primary">hypA</name>
    <name evidence="5" type="ORF">HMPREF9081_0583</name>
</gene>
<comment type="caution">
    <text evidence="5">The sequence shown here is derived from an EMBL/GenBank/DDBJ whole genome shotgun (WGS) entry which is preliminary data.</text>
</comment>
<keyword evidence="1 4" id="KW-0533">Nickel</keyword>
<feature type="binding site" evidence="4">
    <location>
        <position position="88"/>
    </location>
    <ligand>
        <name>Zn(2+)</name>
        <dbReference type="ChEBI" id="CHEBI:29105"/>
    </ligand>
</feature>
<protein>
    <recommendedName>
        <fullName evidence="4">Hydrogenase maturation factor HypA</fullName>
    </recommendedName>
</protein>
<accession>F5RJZ8</accession>
<proteinExistence type="inferred from homology"/>
<dbReference type="PANTHER" id="PTHR34535:SF3">
    <property type="entry name" value="HYDROGENASE MATURATION FACTOR HYPA"/>
    <property type="match status" value="1"/>
</dbReference>
<dbReference type="HOGENOM" id="CLU_126929_3_0_9"/>
<dbReference type="PIRSF" id="PIRSF004761">
    <property type="entry name" value="Hydrgn_mat_HypA"/>
    <property type="match status" value="1"/>
</dbReference>
<dbReference type="EMBL" id="AFHQ01000022">
    <property type="protein sequence ID" value="EGK61250.1"/>
    <property type="molecule type" value="Genomic_DNA"/>
</dbReference>
<sequence length="127" mass="14436">MRKRRESIVRKEEPKMHEMAIAEGILGIALDQARANDAQRIERIHLLLGELSGVETEALTLAFSSLVRGTIAEQADLTWDRIPLSGRCHDCGRERPLRPQDYLCPDCGGGMEFTHGREMRVDYIEME</sequence>
<evidence type="ECO:0000313" key="6">
    <source>
        <dbReference type="Proteomes" id="UP000004067"/>
    </source>
</evidence>
<dbReference type="PANTHER" id="PTHR34535">
    <property type="entry name" value="HYDROGENASE MATURATION FACTOR HYPA"/>
    <property type="match status" value="1"/>
</dbReference>
<dbReference type="HAMAP" id="MF_00213">
    <property type="entry name" value="HypA_HybF"/>
    <property type="match status" value="1"/>
</dbReference>
<evidence type="ECO:0000256" key="3">
    <source>
        <dbReference type="ARBA" id="ARBA00022833"/>
    </source>
</evidence>
<evidence type="ECO:0000256" key="2">
    <source>
        <dbReference type="ARBA" id="ARBA00022723"/>
    </source>
</evidence>
<dbReference type="Proteomes" id="UP000004067">
    <property type="component" value="Unassembled WGS sequence"/>
</dbReference>
<keyword evidence="6" id="KW-1185">Reference proteome</keyword>
<name>F5RJZ8_9FIRM</name>
<evidence type="ECO:0000256" key="4">
    <source>
        <dbReference type="HAMAP-Rule" id="MF_00213"/>
    </source>
</evidence>
<dbReference type="GO" id="GO:0008270">
    <property type="term" value="F:zinc ion binding"/>
    <property type="evidence" value="ECO:0007669"/>
    <property type="project" value="UniProtKB-UniRule"/>
</dbReference>
<dbReference type="STRING" id="888060.HMPREF9081_0583"/>
<comment type="similarity">
    <text evidence="4">Belongs to the HypA/HybF family.</text>
</comment>
<comment type="function">
    <text evidence="4">Involved in the maturation of [NiFe] hydrogenases. Required for nickel insertion into the metal center of the hydrogenase.</text>
</comment>
<evidence type="ECO:0000313" key="5">
    <source>
        <dbReference type="EMBL" id="EGK61250.1"/>
    </source>
</evidence>
<dbReference type="AlphaFoldDB" id="F5RJZ8"/>
<feature type="binding site" evidence="4">
    <location>
        <position position="107"/>
    </location>
    <ligand>
        <name>Zn(2+)</name>
        <dbReference type="ChEBI" id="CHEBI:29105"/>
    </ligand>
</feature>
<dbReference type="InterPro" id="IPR000688">
    <property type="entry name" value="HypA/HybF"/>
</dbReference>
<keyword evidence="3 4" id="KW-0862">Zinc</keyword>
<reference evidence="5 6" key="1">
    <citation type="submission" date="2011-04" db="EMBL/GenBank/DDBJ databases">
        <authorList>
            <person name="Muzny D."/>
            <person name="Qin X."/>
            <person name="Deng J."/>
            <person name="Jiang H."/>
            <person name="Liu Y."/>
            <person name="Qu J."/>
            <person name="Song X.-Z."/>
            <person name="Zhang L."/>
            <person name="Thornton R."/>
            <person name="Coyle M."/>
            <person name="Francisco L."/>
            <person name="Jackson L."/>
            <person name="Javaid M."/>
            <person name="Korchina V."/>
            <person name="Kovar C."/>
            <person name="Mata R."/>
            <person name="Mathew T."/>
            <person name="Ngo R."/>
            <person name="Nguyen L."/>
            <person name="Nguyen N."/>
            <person name="Okwuonu G."/>
            <person name="Ongeri F."/>
            <person name="Pham C."/>
            <person name="Simmons D."/>
            <person name="Wilczek-Boney K."/>
            <person name="Hale W."/>
            <person name="Jakkamsetti A."/>
            <person name="Pham P."/>
            <person name="Ruth R."/>
            <person name="San Lucas F."/>
            <person name="Warren J."/>
            <person name="Zhang J."/>
            <person name="Zhao Z."/>
            <person name="Zhou C."/>
            <person name="Zhu D."/>
            <person name="Lee S."/>
            <person name="Bess C."/>
            <person name="Blankenburg K."/>
            <person name="Forbes L."/>
            <person name="Fu Q."/>
            <person name="Gubbala S."/>
            <person name="Hirani K."/>
            <person name="Jayaseelan J.C."/>
            <person name="Lara F."/>
            <person name="Munidasa M."/>
            <person name="Palculict T."/>
            <person name="Patil S."/>
            <person name="Pu L.-L."/>
            <person name="Saada N."/>
            <person name="Tang L."/>
            <person name="Weissenberger G."/>
            <person name="Zhu Y."/>
            <person name="Hemphill L."/>
            <person name="Shang Y."/>
            <person name="Youmans B."/>
            <person name="Ayvaz T."/>
            <person name="Ross M."/>
            <person name="Santibanez J."/>
            <person name="Aqrawi P."/>
            <person name="Gross S."/>
            <person name="Joshi V."/>
            <person name="Fowler G."/>
            <person name="Nazareth L."/>
            <person name="Reid J."/>
            <person name="Worley K."/>
            <person name="Petrosino J."/>
            <person name="Highlander S."/>
            <person name="Gibbs R."/>
        </authorList>
    </citation>
    <scope>NUCLEOTIDE SEQUENCE [LARGE SCALE GENOMIC DNA]</scope>
    <source>
        <strain evidence="5 6">DSM 2778</strain>
    </source>
</reference>
<organism evidence="5 6">
    <name type="scientific">Centipeda periodontii DSM 2778</name>
    <dbReference type="NCBI Taxonomy" id="888060"/>
    <lineage>
        <taxon>Bacteria</taxon>
        <taxon>Bacillati</taxon>
        <taxon>Bacillota</taxon>
        <taxon>Negativicutes</taxon>
        <taxon>Selenomonadales</taxon>
        <taxon>Selenomonadaceae</taxon>
        <taxon>Centipeda</taxon>
    </lineage>
</organism>
<dbReference type="eggNOG" id="COG0375">
    <property type="taxonomic scope" value="Bacteria"/>
</dbReference>
<dbReference type="GO" id="GO:0051604">
    <property type="term" value="P:protein maturation"/>
    <property type="evidence" value="ECO:0007669"/>
    <property type="project" value="InterPro"/>
</dbReference>
<evidence type="ECO:0000256" key="1">
    <source>
        <dbReference type="ARBA" id="ARBA00022596"/>
    </source>
</evidence>
<feature type="binding site" evidence="4">
    <location>
        <position position="17"/>
    </location>
    <ligand>
        <name>Ni(2+)</name>
        <dbReference type="ChEBI" id="CHEBI:49786"/>
    </ligand>
</feature>
<dbReference type="Pfam" id="PF01155">
    <property type="entry name" value="HypA"/>
    <property type="match status" value="1"/>
</dbReference>
<feature type="binding site" evidence="4">
    <location>
        <position position="91"/>
    </location>
    <ligand>
        <name>Zn(2+)</name>
        <dbReference type="ChEBI" id="CHEBI:29105"/>
    </ligand>
</feature>